<dbReference type="AlphaFoldDB" id="A0A2U1A9A4"/>
<reference evidence="3 4" key="1">
    <citation type="submission" date="2018-04" db="EMBL/GenBank/DDBJ databases">
        <title>Genomic Encyclopedia of Type Strains, Phase IV (KMG-IV): sequencing the most valuable type-strain genomes for metagenomic binning, comparative biology and taxonomic classification.</title>
        <authorList>
            <person name="Goeker M."/>
        </authorList>
    </citation>
    <scope>NUCLEOTIDE SEQUENCE [LARGE SCALE GENOMIC DNA]</scope>
    <source>
        <strain evidence="3 4">DSM 14823</strain>
    </source>
</reference>
<dbReference type="PRINTS" id="PR00813">
    <property type="entry name" value="BCTERIALGSPG"/>
</dbReference>
<protein>
    <submittedName>
        <fullName evidence="3">Prepilin-type N-terminal cleavage/methylation domain-containing protein</fullName>
    </submittedName>
</protein>
<evidence type="ECO:0000313" key="4">
    <source>
        <dbReference type="Proteomes" id="UP000245959"/>
    </source>
</evidence>
<dbReference type="SUPFAM" id="SSF54523">
    <property type="entry name" value="Pili subunits"/>
    <property type="match status" value="1"/>
</dbReference>
<sequence length="274" mass="30658">MKFRAGANRKGDGFEKIHVYGVNSFHFLRKNFSFNTFTLIELLVVIAIIAVLVAMLLPALNKARESGKSIRCTSNLKQLGVGMTSYAGDNNDFIPAAWESDAKFNYYWPVRLTGWHCDAPTRAEMVKNLTSGLYVSNKVFVCPSYTGKLVLDGKSGGYELWTRHPNYAMQDYQKAQKLVRFRYPSTQFLLTEIWKGTGARGIPDFAWGVYRLAPRNKLVSKPFEETDLGYPAARHAGNCGILYVGGNAGMQRIDLPNPGSSYPFSSDEELVWGP</sequence>
<dbReference type="GO" id="GO:0015627">
    <property type="term" value="C:type II protein secretion system complex"/>
    <property type="evidence" value="ECO:0007669"/>
    <property type="project" value="InterPro"/>
</dbReference>
<dbReference type="InterPro" id="IPR045584">
    <property type="entry name" value="Pilin-like"/>
</dbReference>
<keyword evidence="2" id="KW-1133">Transmembrane helix</keyword>
<evidence type="ECO:0000256" key="1">
    <source>
        <dbReference type="ARBA" id="ARBA00022481"/>
    </source>
</evidence>
<keyword evidence="4" id="KW-1185">Reference proteome</keyword>
<dbReference type="InterPro" id="IPR000983">
    <property type="entry name" value="Bac_GSPG_pilin"/>
</dbReference>
<evidence type="ECO:0000256" key="2">
    <source>
        <dbReference type="SAM" id="Phobius"/>
    </source>
</evidence>
<name>A0A2U1A9A4_9BACT</name>
<feature type="transmembrane region" description="Helical" evidence="2">
    <location>
        <begin position="39"/>
        <end position="60"/>
    </location>
</feature>
<dbReference type="GO" id="GO:0015628">
    <property type="term" value="P:protein secretion by the type II secretion system"/>
    <property type="evidence" value="ECO:0007669"/>
    <property type="project" value="InterPro"/>
</dbReference>
<dbReference type="NCBIfam" id="TIGR02532">
    <property type="entry name" value="IV_pilin_GFxxxE"/>
    <property type="match status" value="1"/>
</dbReference>
<dbReference type="EMBL" id="QEKH01000067">
    <property type="protein sequence ID" value="PVY29759.1"/>
    <property type="molecule type" value="Genomic_DNA"/>
</dbReference>
<gene>
    <name evidence="3" type="ORF">C8D82_1674</name>
</gene>
<organism evidence="3 4">
    <name type="scientific">Victivallis vadensis</name>
    <dbReference type="NCBI Taxonomy" id="172901"/>
    <lineage>
        <taxon>Bacteria</taxon>
        <taxon>Pseudomonadati</taxon>
        <taxon>Lentisphaerota</taxon>
        <taxon>Lentisphaeria</taxon>
        <taxon>Victivallales</taxon>
        <taxon>Victivallaceae</taxon>
        <taxon>Victivallis</taxon>
    </lineage>
</organism>
<dbReference type="PANTHER" id="PTHR30093:SF2">
    <property type="entry name" value="TYPE II SECRETION SYSTEM PROTEIN H"/>
    <property type="match status" value="1"/>
</dbReference>
<comment type="caution">
    <text evidence="3">The sequence shown here is derived from an EMBL/GenBank/DDBJ whole genome shotgun (WGS) entry which is preliminary data.</text>
</comment>
<dbReference type="Proteomes" id="UP000245959">
    <property type="component" value="Unassembled WGS sequence"/>
</dbReference>
<proteinExistence type="predicted"/>
<keyword evidence="2" id="KW-0472">Membrane</keyword>
<accession>A0A2U1A9A4</accession>
<dbReference type="InterPro" id="IPR012902">
    <property type="entry name" value="N_methyl_site"/>
</dbReference>
<keyword evidence="1" id="KW-0488">Methylation</keyword>
<evidence type="ECO:0000313" key="3">
    <source>
        <dbReference type="EMBL" id="PVY29759.1"/>
    </source>
</evidence>
<dbReference type="PANTHER" id="PTHR30093">
    <property type="entry name" value="GENERAL SECRETION PATHWAY PROTEIN G"/>
    <property type="match status" value="1"/>
</dbReference>
<keyword evidence="2" id="KW-0812">Transmembrane</keyword>
<dbReference type="Gene3D" id="3.30.700.10">
    <property type="entry name" value="Glycoprotein, Type 4 Pilin"/>
    <property type="match status" value="1"/>
</dbReference>